<reference evidence="1" key="1">
    <citation type="journal article" date="2017" name="Science">
        <title>Giant viruses with an expanded complement of translation system components.</title>
        <authorList>
            <person name="Schulz F."/>
            <person name="Yutin N."/>
            <person name="Ivanova N.N."/>
            <person name="Ortega D.R."/>
            <person name="Lee T.K."/>
            <person name="Vierheilig J."/>
            <person name="Daims H."/>
            <person name="Horn M."/>
            <person name="Wagner M."/>
            <person name="Jensen G.J."/>
            <person name="Kyrpides N.C."/>
            <person name="Koonin E.V."/>
            <person name="Woyke T."/>
        </authorList>
    </citation>
    <scope>NUCLEOTIDE SEQUENCE</scope>
    <source>
        <strain evidence="1">KNV1</strain>
    </source>
</reference>
<name>A0A1V0SI99_9VIRU</name>
<sequence>MFYGVYYYNNETSPYSTTNVYMAGFYENLDDAVKRLQEIIPNYQKNYQNSVSNKYRVGWINEYKFGNINYDGLSASQPHNSVNVIN</sequence>
<dbReference type="EMBL" id="KY684108">
    <property type="protein sequence ID" value="ARF11445.1"/>
    <property type="molecule type" value="Genomic_DNA"/>
</dbReference>
<organism evidence="1">
    <name type="scientific">Klosneuvirus KNV1</name>
    <dbReference type="NCBI Taxonomy" id="1977640"/>
    <lineage>
        <taxon>Viruses</taxon>
        <taxon>Varidnaviria</taxon>
        <taxon>Bamfordvirae</taxon>
        <taxon>Nucleocytoviricota</taxon>
        <taxon>Megaviricetes</taxon>
        <taxon>Imitervirales</taxon>
        <taxon>Mimiviridae</taxon>
        <taxon>Klosneuvirinae</taxon>
        <taxon>Klosneuvirus</taxon>
    </lineage>
</organism>
<proteinExistence type="predicted"/>
<evidence type="ECO:0000313" key="1">
    <source>
        <dbReference type="EMBL" id="ARF11445.1"/>
    </source>
</evidence>
<gene>
    <name evidence="1" type="ORF">Klosneuvirus_1_302</name>
</gene>
<accession>A0A1V0SI99</accession>
<protein>
    <submittedName>
        <fullName evidence="1">Uncharacterized protein</fullName>
    </submittedName>
</protein>